<dbReference type="GO" id="GO:0010467">
    <property type="term" value="P:gene expression"/>
    <property type="evidence" value="ECO:0007669"/>
    <property type="project" value="UniProtKB-ARBA"/>
</dbReference>
<dbReference type="NCBIfam" id="TIGR00756">
    <property type="entry name" value="PPR"/>
    <property type="match status" value="3"/>
</dbReference>
<evidence type="ECO:0000256" key="2">
    <source>
        <dbReference type="ARBA" id="ARBA00022737"/>
    </source>
</evidence>
<dbReference type="PANTHER" id="PTHR47926:SF482">
    <property type="entry name" value="PENTATRICOPEPTIDE REPEAT-CONTAINING PROTEIN CHLOROPLASTIC"/>
    <property type="match status" value="1"/>
</dbReference>
<dbReference type="GO" id="GO:0003723">
    <property type="term" value="F:RNA binding"/>
    <property type="evidence" value="ECO:0007669"/>
    <property type="project" value="InterPro"/>
</dbReference>
<evidence type="ECO:0000256" key="3">
    <source>
        <dbReference type="PROSITE-ProRule" id="PRU00708"/>
    </source>
</evidence>
<organism evidence="5 6">
    <name type="scientific">Cuscuta europaea</name>
    <name type="common">European dodder</name>
    <dbReference type="NCBI Taxonomy" id="41803"/>
    <lineage>
        <taxon>Eukaryota</taxon>
        <taxon>Viridiplantae</taxon>
        <taxon>Streptophyta</taxon>
        <taxon>Embryophyta</taxon>
        <taxon>Tracheophyta</taxon>
        <taxon>Spermatophyta</taxon>
        <taxon>Magnoliopsida</taxon>
        <taxon>eudicotyledons</taxon>
        <taxon>Gunneridae</taxon>
        <taxon>Pentapetalae</taxon>
        <taxon>asterids</taxon>
        <taxon>lamiids</taxon>
        <taxon>Solanales</taxon>
        <taxon>Convolvulaceae</taxon>
        <taxon>Cuscuteae</taxon>
        <taxon>Cuscuta</taxon>
        <taxon>Cuscuta subgen. Cuscuta</taxon>
    </lineage>
</organism>
<dbReference type="Pfam" id="PF20431">
    <property type="entry name" value="E_motif"/>
    <property type="match status" value="1"/>
</dbReference>
<dbReference type="GO" id="GO:0016071">
    <property type="term" value="P:mRNA metabolic process"/>
    <property type="evidence" value="ECO:0007669"/>
    <property type="project" value="UniProtKB-ARBA"/>
</dbReference>
<feature type="domain" description="DYW" evidence="4">
    <location>
        <begin position="556"/>
        <end position="636"/>
    </location>
</feature>
<comment type="similarity">
    <text evidence="1">Belongs to the PPR family. PCMP-H subfamily.</text>
</comment>
<dbReference type="EMBL" id="CAMAPE010000008">
    <property type="protein sequence ID" value="CAH9073207.1"/>
    <property type="molecule type" value="Genomic_DNA"/>
</dbReference>
<keyword evidence="2" id="KW-0677">Repeat</keyword>
<dbReference type="OrthoDB" id="185373at2759"/>
<dbReference type="GO" id="GO:0008270">
    <property type="term" value="F:zinc ion binding"/>
    <property type="evidence" value="ECO:0007669"/>
    <property type="project" value="InterPro"/>
</dbReference>
<feature type="repeat" description="PPR" evidence="3">
    <location>
        <begin position="126"/>
        <end position="160"/>
    </location>
</feature>
<comment type="caution">
    <text evidence="5">The sequence shown here is derived from an EMBL/GenBank/DDBJ whole genome shotgun (WGS) entry which is preliminary data.</text>
</comment>
<keyword evidence="6" id="KW-1185">Reference proteome</keyword>
<proteinExistence type="inferred from homology"/>
<dbReference type="InterPro" id="IPR011990">
    <property type="entry name" value="TPR-like_helical_dom_sf"/>
</dbReference>
<feature type="repeat" description="PPR" evidence="3">
    <location>
        <begin position="367"/>
        <end position="402"/>
    </location>
</feature>
<accession>A0A9P0YRZ6</accession>
<dbReference type="InterPro" id="IPR002885">
    <property type="entry name" value="PPR_rpt"/>
</dbReference>
<name>A0A9P0YRZ6_CUSEU</name>
<dbReference type="Proteomes" id="UP001152484">
    <property type="component" value="Unassembled WGS sequence"/>
</dbReference>
<dbReference type="GO" id="GO:0009451">
    <property type="term" value="P:RNA modification"/>
    <property type="evidence" value="ECO:0007669"/>
    <property type="project" value="InterPro"/>
</dbReference>
<dbReference type="Pfam" id="PF01535">
    <property type="entry name" value="PPR"/>
    <property type="match status" value="2"/>
</dbReference>
<sequence>MWTVHTPSRLLFSHPTCSSSRSIAAPNTAVSNHNPLIQSLCKKGHLKQAIHLLSQESNPTQRTYELLTLLCVHKKSLPDAKNVHRMLVDNGFDRDPFLATKLINMYSELDSISDARHVFEKIPDRTIYVWNALFRALTLAGKGEEVFIFYRQMNSMGVPSDRFTYTYVLKACVTFESSVLQIGKEIHAHILRHGFETQIHVMTTLVDTYARFGCLDYATHVFHIIPDKNVVSWSAMIACYVKNGRPSAALHLFHRMVNHNSGLIPNSVTMVSVLQACGAMAAIEQGKLLHGYVLRNGLDTITPVISALITMYARCGNLDTAQSIFDQTDKNDVVLWNSMVSGYGIHGHGPKAVEMFHEMLQKGIPPTPISFISVLGACSHAGLVEEGMVLFESMMKKHGISPSEEHYASVVDLLGRANRLDEASRIIDDMRMEPGPKVWGALLGSCRIHCNVGLAERASQRLFELEPTNAGNYVLLTDIYAEAGLWDDVKRVKKLLDSIGLEKLSGCSWIEVRRKMHSITSLDDITAQMEEVRELLVKLYEEMKNDSYTIKRTCGLERDEEGVILLSHSEKLAVGFGLINGSKGEAIRITKNLRLCEDCHTFTKYVSKVTSREIYVRDINRFHHFRDGICSCGEYW</sequence>
<feature type="repeat" description="PPR" evidence="3">
    <location>
        <begin position="229"/>
        <end position="263"/>
    </location>
</feature>
<dbReference type="AlphaFoldDB" id="A0A9P0YRZ6"/>
<dbReference type="InterPro" id="IPR046960">
    <property type="entry name" value="PPR_At4g14850-like_plant"/>
</dbReference>
<dbReference type="FunFam" id="1.25.40.10:FF:000073">
    <property type="entry name" value="Pentatricopeptide repeat-containing protein chloroplastic"/>
    <property type="match status" value="1"/>
</dbReference>
<evidence type="ECO:0000256" key="1">
    <source>
        <dbReference type="ARBA" id="ARBA00006643"/>
    </source>
</evidence>
<dbReference type="FunFam" id="1.25.40.10:FF:000341">
    <property type="entry name" value="Pentatricopeptide repeat-containing protein chloroplastic"/>
    <property type="match status" value="1"/>
</dbReference>
<dbReference type="PANTHER" id="PTHR47926">
    <property type="entry name" value="PENTATRICOPEPTIDE REPEAT-CONTAINING PROTEIN"/>
    <property type="match status" value="1"/>
</dbReference>
<dbReference type="Gene3D" id="1.25.40.10">
    <property type="entry name" value="Tetratricopeptide repeat domain"/>
    <property type="match status" value="3"/>
</dbReference>
<dbReference type="PROSITE" id="PS51375">
    <property type="entry name" value="PPR"/>
    <property type="match status" value="4"/>
</dbReference>
<evidence type="ECO:0000259" key="4">
    <source>
        <dbReference type="Pfam" id="PF14432"/>
    </source>
</evidence>
<dbReference type="InterPro" id="IPR046848">
    <property type="entry name" value="E_motif"/>
</dbReference>
<reference evidence="5" key="1">
    <citation type="submission" date="2022-07" db="EMBL/GenBank/DDBJ databases">
        <authorList>
            <person name="Macas J."/>
            <person name="Novak P."/>
            <person name="Neumann P."/>
        </authorList>
    </citation>
    <scope>NUCLEOTIDE SEQUENCE</scope>
</reference>
<feature type="repeat" description="PPR" evidence="3">
    <location>
        <begin position="332"/>
        <end position="366"/>
    </location>
</feature>
<gene>
    <name evidence="5" type="ORF">CEURO_LOCUS4698</name>
</gene>
<evidence type="ECO:0000313" key="6">
    <source>
        <dbReference type="Proteomes" id="UP001152484"/>
    </source>
</evidence>
<dbReference type="FunFam" id="1.25.40.10:FF:001104">
    <property type="entry name" value="Uncharacterized protein"/>
    <property type="match status" value="1"/>
</dbReference>
<dbReference type="Pfam" id="PF13041">
    <property type="entry name" value="PPR_2"/>
    <property type="match status" value="3"/>
</dbReference>
<protein>
    <recommendedName>
        <fullName evidence="4">DYW domain-containing protein</fullName>
    </recommendedName>
</protein>
<dbReference type="InterPro" id="IPR032867">
    <property type="entry name" value="DYW_dom"/>
</dbReference>
<dbReference type="Pfam" id="PF14432">
    <property type="entry name" value="DYW_deaminase"/>
    <property type="match status" value="1"/>
</dbReference>
<dbReference type="SUPFAM" id="SSF48452">
    <property type="entry name" value="TPR-like"/>
    <property type="match status" value="1"/>
</dbReference>
<evidence type="ECO:0000313" key="5">
    <source>
        <dbReference type="EMBL" id="CAH9073207.1"/>
    </source>
</evidence>